<dbReference type="VEuPathDB" id="TrichDB:TRFO_07913"/>
<comment type="caution">
    <text evidence="1">The sequence shown here is derived from an EMBL/GenBank/DDBJ whole genome shotgun (WGS) entry which is preliminary data.</text>
</comment>
<dbReference type="EMBL" id="MLAK01000949">
    <property type="protein sequence ID" value="OHT00574.1"/>
    <property type="molecule type" value="Genomic_DNA"/>
</dbReference>
<dbReference type="RefSeq" id="XP_068353710.1">
    <property type="nucleotide sequence ID" value="XM_068493978.1"/>
</dbReference>
<accession>A0A1J4JST0</accession>
<dbReference type="Proteomes" id="UP000179807">
    <property type="component" value="Unassembled WGS sequence"/>
</dbReference>
<sequence length="1450" mass="167784">MDFSIIYDESLKFLNLPLEKVLMSFLEFSRFPPEILEKQLVFHILLKQARNGVLFYNKIPEDQLILLLKSLYESAPPTLWHPTQHSPSYLNNRWYILSLLSNIAFDENMKIPETFYLLVLEALKSRESTSLFQAFTEGIQITEKNIQSICQSISFLFEKHHGLYVALKKYVDQLLTQIGQKNLFNFFKLNTFSLKDTFDKGILQYFAIDLIDSTNFTQFWGNYPILFDEEAAKLFQSLFTCAAPFPKKSKYIPYEDSILSLTNEVISKRKKSFSDTILIPCRTLIIDGLFNQSHKDSFMAYTTAFPDLRALTVLTEFESLRNDRNVLIEVTSQFMDESTHPTIRNFMHRLVNDESICSFLHTATGRVTSPNDIIDTSIPKYLSSQTKFEIDVIPFINKDYFVVNDRDRDIDFSFILSYQAISSILLKNEENLQQIYENLESYIAAIESITDRSNLPGSEKYVDNLTTDLFSLLFLQNGDSYFCNNDEMAEIVTILSKFSPNNKFIKQALVRLKFSVYISQKNFKEAKKLIKDKNDPIYQIAAMADTILKVATNLPTRFPETLDKSLFTANYFLSYNMMKFETDLYPELINRRKNLKLSPLCLFDIEIIKNIVNTLNENLLSEEIDLSNYILLKGFIDIVKLSEKAGDQNLEVKDFISYIIQSDETSSLLKAKTVPEKYKDNKIITAVVQGIQPVLVSTEGINFENSNNLNDCKDVEEFLRKCDETLYEIPESIYEKLLRKCLSVKPFPFEILNDLYIRNPKIAISLYQPFIPTLSMSDFLQLMPFCYYSCFAGITASDLPLEKELELLISKKMFIKAKKMATEFNMMQHLETIIQNSATENDLTDIELTFPSLRDFVKKMRYKYQCERNDPSEIELVFQEKIYKISGLSTSSSDGKLNKSQSEPFKYSQLISLLNEIKESVKSVSTSLMTQIVKLVVDRISKIKVDSLETEIRAMYRIPRLVNALNTFKIHMTSLSDASRFESTFIKLENLSRFINCNFYSLYKENYTFEGFSHRHRGSEYANLCMKYDRTRLLIDIQGVWGLENRFFNNVISCFELGLMDDGINELINIYNAHRALKIDCQPVAEDLITSLSYPLPIRMNDFIQKEFPPKFDETSTPSFLNQEIKKALANPDCLVLLNSPQITALNKALSIIGATEDSIQFHCQSGQFEEAFDLFSNISNSLRMSTFLKVLVTPALAFSHWNVFWRRVVRRIESFTPVLLDFISFLKNNEMYHCLYDIQKRINFFDNSIFAAIKLFEISGSWKDRQDLLNEMKALITKSLTDSDRKLHQAFFSDESLFNLQQRVNLQLSIITFLIQKNIPFDKHLELMTSKKNTLQLGSFLLINLQVGYFSEICELPDVSMNEVCDVAVDKLQSSGDGKIPQFFKEITRLEYGSYRNVVLGLMKSIHSRAANEKSFIEFVKRNVRGDELIAMVLQENGFNNEANAILRK</sequence>
<reference evidence="1" key="1">
    <citation type="submission" date="2016-10" db="EMBL/GenBank/DDBJ databases">
        <authorList>
            <person name="Benchimol M."/>
            <person name="Almeida L.G."/>
            <person name="Vasconcelos A.T."/>
            <person name="Perreira-Neves A."/>
            <person name="Rosa I.A."/>
            <person name="Tasca T."/>
            <person name="Bogo M.R."/>
            <person name="de Souza W."/>
        </authorList>
    </citation>
    <scope>NUCLEOTIDE SEQUENCE [LARGE SCALE GENOMIC DNA]</scope>
    <source>
        <strain evidence="1">K</strain>
    </source>
</reference>
<organism evidence="1 2">
    <name type="scientific">Tritrichomonas foetus</name>
    <dbReference type="NCBI Taxonomy" id="1144522"/>
    <lineage>
        <taxon>Eukaryota</taxon>
        <taxon>Metamonada</taxon>
        <taxon>Parabasalia</taxon>
        <taxon>Tritrichomonadida</taxon>
        <taxon>Tritrichomonadidae</taxon>
        <taxon>Tritrichomonas</taxon>
    </lineage>
</organism>
<evidence type="ECO:0000313" key="2">
    <source>
        <dbReference type="Proteomes" id="UP000179807"/>
    </source>
</evidence>
<name>A0A1J4JST0_9EUKA</name>
<evidence type="ECO:0000313" key="1">
    <source>
        <dbReference type="EMBL" id="OHT00574.1"/>
    </source>
</evidence>
<keyword evidence="2" id="KW-1185">Reference proteome</keyword>
<protein>
    <submittedName>
        <fullName evidence="1">Uncharacterized protein</fullName>
    </submittedName>
</protein>
<dbReference type="GeneID" id="94828682"/>
<gene>
    <name evidence="1" type="ORF">TRFO_07913</name>
</gene>
<proteinExistence type="predicted"/>